<evidence type="ECO:0000256" key="2">
    <source>
        <dbReference type="ARBA" id="ARBA00007837"/>
    </source>
</evidence>
<evidence type="ECO:0000256" key="3">
    <source>
        <dbReference type="ARBA" id="ARBA00022679"/>
    </source>
</evidence>
<evidence type="ECO:0000256" key="1">
    <source>
        <dbReference type="ARBA" id="ARBA00001946"/>
    </source>
</evidence>
<evidence type="ECO:0000313" key="10">
    <source>
        <dbReference type="EMBL" id="MBB2156958.1"/>
    </source>
</evidence>
<dbReference type="PANTHER" id="PTHR46244">
    <property type="entry name" value="PHOSPHOENOLPYRUVATE-PROTEIN PHOSPHOTRANSFERASE"/>
    <property type="match status" value="1"/>
</dbReference>
<dbReference type="GO" id="GO:0046872">
    <property type="term" value="F:metal ion binding"/>
    <property type="evidence" value="ECO:0007669"/>
    <property type="project" value="UniProtKB-KW"/>
</dbReference>
<dbReference type="InterPro" id="IPR040442">
    <property type="entry name" value="Pyrv_kinase-like_dom_sf"/>
</dbReference>
<dbReference type="PANTHER" id="PTHR46244:SF6">
    <property type="entry name" value="PHOSPHOENOLPYRUVATE-PROTEIN PHOSPHOTRANSFERASE"/>
    <property type="match status" value="1"/>
</dbReference>
<keyword evidence="6" id="KW-0460">Magnesium</keyword>
<dbReference type="InterPro" id="IPR036662">
    <property type="entry name" value="PTS_EIIA_man-typ_sf"/>
</dbReference>
<dbReference type="Gene3D" id="1.10.274.10">
    <property type="entry name" value="PtsI, HPr-binding domain"/>
    <property type="match status" value="1"/>
</dbReference>
<name>A0A7W4NKK5_GLUDI</name>
<dbReference type="PROSITE" id="PS00742">
    <property type="entry name" value="PEP_ENZYMES_2"/>
    <property type="match status" value="1"/>
</dbReference>
<dbReference type="GO" id="GO:0016020">
    <property type="term" value="C:membrane"/>
    <property type="evidence" value="ECO:0007669"/>
    <property type="project" value="InterPro"/>
</dbReference>
<dbReference type="SUPFAM" id="SSF55594">
    <property type="entry name" value="HPr-like"/>
    <property type="match status" value="1"/>
</dbReference>
<keyword evidence="5" id="KW-0418">Kinase</keyword>
<dbReference type="InterPro" id="IPR000121">
    <property type="entry name" value="PEP_util_C"/>
</dbReference>
<dbReference type="EMBL" id="JABEQG010000021">
    <property type="protein sequence ID" value="MBB2156958.1"/>
    <property type="molecule type" value="Genomic_DNA"/>
</dbReference>
<dbReference type="SUPFAM" id="SSF51621">
    <property type="entry name" value="Phosphoenolpyruvate/pyruvate domain"/>
    <property type="match status" value="1"/>
</dbReference>
<dbReference type="InterPro" id="IPR050499">
    <property type="entry name" value="PEP-utilizing_PTS_enzyme"/>
</dbReference>
<dbReference type="Pfam" id="PF00391">
    <property type="entry name" value="PEP-utilizers"/>
    <property type="match status" value="1"/>
</dbReference>
<evidence type="ECO:0000313" key="11">
    <source>
        <dbReference type="Proteomes" id="UP000550787"/>
    </source>
</evidence>
<dbReference type="AlphaFoldDB" id="A0A7W4NKK5"/>
<dbReference type="Gene3D" id="3.30.1340.10">
    <property type="entry name" value="HPr-like"/>
    <property type="match status" value="1"/>
</dbReference>
<dbReference type="InterPro" id="IPR036618">
    <property type="entry name" value="PtsI_HPr-bd_sf"/>
</dbReference>
<evidence type="ECO:0000256" key="7">
    <source>
        <dbReference type="SAM" id="MobiDB-lite"/>
    </source>
</evidence>
<dbReference type="PRINTS" id="PR00107">
    <property type="entry name" value="PHOSPHOCPHPR"/>
</dbReference>
<accession>A0A7W4NKK5</accession>
<sequence>MDAPDITAPTALLLVSHSAALAEATEALIRQMTGTRVAIARAAGAGPGGRDLGTDPMAIVAAAESLPAACGAIVVLMDIGSALLSADMARDLMPAGVRARLHLSPAAFVEGALAAALAAAAGLPVERVLAEAENGLAAKRADIAPSAPQPQPKPMPSPATTTATARRAVTLADPAGLHLRPAAAFVTVAAGYDADIRLTANGRSARADSLTALLTLDAAAGATVTIEASGLQAEAAVAALATLLAQAPEAPPPDLPAPPATGPIPVSPGRVAGPLHVVDRAPLAIPDHPAPDRDAARIRLRAAIDATFGRLSAGPPIMAAQATLLHDPALVDAAYAAIQDAGLNEAAAWWRAVLSTHARYGALDAPYLRARGQDVIEVGRAVLQRLLPGTGPRDLAVGPAPCILLVDTLTAAEAASLPASVIGVLDRQGGATSHAAILLRGAGIPALAGVTLDPVPRTVAFDGASGEIVPDPDPATARRFQSPPSPAPAAGPSVLPLRDGTGLELWANVGTVRESLAAAAAGAHGIGLARTEILFLDRPDAPAEAEQAERIAALLAPFRGRPVVVRALDAGADKPIPFLALDPEDNPALGVRGLRALLRRPAFFRTHLRAILRAGGAHDLRIMLPMVTVAEEMRAARGILADACREAGTPIPPLGAMIEVPAAALRIEDLVAETDFFSIGTNDLTQYVMAAERGRQDFAAFADAAHPAVIDLCAHVVRHANGRSVSVCGEAAGDPHAARLLVAAGIRRLSMAATRLGAIRAAFAA</sequence>
<dbReference type="RefSeq" id="WP_183115988.1">
    <property type="nucleotide sequence ID" value="NZ_JABEQG010000021.1"/>
</dbReference>
<dbReference type="InterPro" id="IPR036637">
    <property type="entry name" value="Phosphohistidine_dom_sf"/>
</dbReference>
<dbReference type="SUPFAM" id="SSF52009">
    <property type="entry name" value="Phosphohistidine domain"/>
    <property type="match status" value="1"/>
</dbReference>
<evidence type="ECO:0000256" key="6">
    <source>
        <dbReference type="ARBA" id="ARBA00022842"/>
    </source>
</evidence>
<proteinExistence type="inferred from homology"/>
<comment type="cofactor">
    <cofactor evidence="1">
        <name>Mg(2+)</name>
        <dbReference type="ChEBI" id="CHEBI:18420"/>
    </cofactor>
</comment>
<dbReference type="Pfam" id="PF05524">
    <property type="entry name" value="PEP-utilisers_N"/>
    <property type="match status" value="1"/>
</dbReference>
<dbReference type="InterPro" id="IPR008279">
    <property type="entry name" value="PEP-util_enz_mobile_dom"/>
</dbReference>
<dbReference type="SUPFAM" id="SSF47831">
    <property type="entry name" value="Enzyme I of the PEP:sugar phosphotransferase system HPr-binding (sub)domain"/>
    <property type="match status" value="1"/>
</dbReference>
<dbReference type="Gene3D" id="3.20.20.60">
    <property type="entry name" value="Phosphoenolpyruvate-binding domains"/>
    <property type="match status" value="1"/>
</dbReference>
<feature type="region of interest" description="Disordered" evidence="7">
    <location>
        <begin position="464"/>
        <end position="493"/>
    </location>
</feature>
<evidence type="ECO:0000259" key="9">
    <source>
        <dbReference type="PROSITE" id="PS51350"/>
    </source>
</evidence>
<gene>
    <name evidence="10" type="ORF">HLH33_11660</name>
</gene>
<dbReference type="InterPro" id="IPR035895">
    <property type="entry name" value="HPr-like_sf"/>
</dbReference>
<feature type="compositionally biased region" description="Pro residues" evidence="7">
    <location>
        <begin position="147"/>
        <end position="157"/>
    </location>
</feature>
<dbReference type="Gene3D" id="3.40.50.510">
    <property type="entry name" value="Phosphotransferase system, mannose-type IIA component"/>
    <property type="match status" value="1"/>
</dbReference>
<dbReference type="PROSITE" id="PS51350">
    <property type="entry name" value="PTS_HPR_DOM"/>
    <property type="match status" value="1"/>
</dbReference>
<dbReference type="Pfam" id="PF03610">
    <property type="entry name" value="EIIA-man"/>
    <property type="match status" value="1"/>
</dbReference>
<dbReference type="InterPro" id="IPR015813">
    <property type="entry name" value="Pyrv/PenolPyrv_kinase-like_dom"/>
</dbReference>
<dbReference type="NCBIfam" id="TIGR01003">
    <property type="entry name" value="PTS_HPr_family"/>
    <property type="match status" value="1"/>
</dbReference>
<dbReference type="Pfam" id="PF02896">
    <property type="entry name" value="PEP-utilizers_C"/>
    <property type="match status" value="1"/>
</dbReference>
<dbReference type="PRINTS" id="PR01736">
    <property type="entry name" value="PHPHTRNFRASE"/>
</dbReference>
<dbReference type="PROSITE" id="PS51096">
    <property type="entry name" value="PTS_EIIA_TYPE_4"/>
    <property type="match status" value="1"/>
</dbReference>
<keyword evidence="3" id="KW-0808">Transferase</keyword>
<feature type="domain" description="HPr" evidence="9">
    <location>
        <begin position="164"/>
        <end position="250"/>
    </location>
</feature>
<keyword evidence="4" id="KW-0479">Metal-binding</keyword>
<dbReference type="SUPFAM" id="SSF53062">
    <property type="entry name" value="PTS system fructose IIA component-like"/>
    <property type="match status" value="1"/>
</dbReference>
<evidence type="ECO:0000259" key="8">
    <source>
        <dbReference type="PROSITE" id="PS51096"/>
    </source>
</evidence>
<dbReference type="CDD" id="cd00367">
    <property type="entry name" value="PTS-HPr_like"/>
    <property type="match status" value="1"/>
</dbReference>
<dbReference type="InterPro" id="IPR008731">
    <property type="entry name" value="PTS_EIN"/>
</dbReference>
<organism evidence="10 11">
    <name type="scientific">Gluconacetobacter diazotrophicus</name>
    <name type="common">Acetobacter diazotrophicus</name>
    <dbReference type="NCBI Taxonomy" id="33996"/>
    <lineage>
        <taxon>Bacteria</taxon>
        <taxon>Pseudomonadati</taxon>
        <taxon>Pseudomonadota</taxon>
        <taxon>Alphaproteobacteria</taxon>
        <taxon>Acetobacterales</taxon>
        <taxon>Acetobacteraceae</taxon>
        <taxon>Gluconacetobacter</taxon>
    </lineage>
</organism>
<comment type="similarity">
    <text evidence="2">Belongs to the PEP-utilizing enzyme family.</text>
</comment>
<comment type="caution">
    <text evidence="10">The sequence shown here is derived from an EMBL/GenBank/DDBJ whole genome shotgun (WGS) entry which is preliminary data.</text>
</comment>
<dbReference type="GO" id="GO:0009401">
    <property type="term" value="P:phosphoenolpyruvate-dependent sugar phosphotransferase system"/>
    <property type="evidence" value="ECO:0007669"/>
    <property type="project" value="InterPro"/>
</dbReference>
<dbReference type="InterPro" id="IPR023151">
    <property type="entry name" value="PEP_util_CS"/>
</dbReference>
<dbReference type="GO" id="GO:0016301">
    <property type="term" value="F:kinase activity"/>
    <property type="evidence" value="ECO:0007669"/>
    <property type="project" value="UniProtKB-KW"/>
</dbReference>
<dbReference type="Proteomes" id="UP000550787">
    <property type="component" value="Unassembled WGS sequence"/>
</dbReference>
<dbReference type="InterPro" id="IPR000032">
    <property type="entry name" value="HPr-like"/>
</dbReference>
<feature type="domain" description="PTS EIIA type-4" evidence="8">
    <location>
        <begin position="9"/>
        <end position="143"/>
    </location>
</feature>
<reference evidence="10 11" key="1">
    <citation type="submission" date="2020-04" db="EMBL/GenBank/DDBJ databases">
        <title>Description of novel Gluconacetobacter.</title>
        <authorList>
            <person name="Sombolestani A."/>
        </authorList>
    </citation>
    <scope>NUCLEOTIDE SEQUENCE [LARGE SCALE GENOMIC DNA]</scope>
    <source>
        <strain evidence="10 11">LMG 7603</strain>
    </source>
</reference>
<protein>
    <submittedName>
        <fullName evidence="10">HPr family phosphocarrier protein</fullName>
    </submittedName>
</protein>
<dbReference type="InterPro" id="IPR004701">
    <property type="entry name" value="PTS_EIIA_man-typ"/>
</dbReference>
<dbReference type="Gene3D" id="3.50.30.10">
    <property type="entry name" value="Phosphohistidine domain"/>
    <property type="match status" value="1"/>
</dbReference>
<evidence type="ECO:0000256" key="5">
    <source>
        <dbReference type="ARBA" id="ARBA00022777"/>
    </source>
</evidence>
<dbReference type="Pfam" id="PF00381">
    <property type="entry name" value="PTS-HPr"/>
    <property type="match status" value="1"/>
</dbReference>
<evidence type="ECO:0000256" key="4">
    <source>
        <dbReference type="ARBA" id="ARBA00022723"/>
    </source>
</evidence>
<feature type="region of interest" description="Disordered" evidence="7">
    <location>
        <begin position="142"/>
        <end position="163"/>
    </location>
</feature>